<reference evidence="1 2" key="1">
    <citation type="submission" date="2015-09" db="EMBL/GenBank/DDBJ databases">
        <authorList>
            <person name="Xu Y."/>
            <person name="Nagy A."/>
            <person name="Liu N.T."/>
            <person name="Nou X."/>
        </authorList>
    </citation>
    <scope>NUCLEOTIDE SEQUENCE [LARGE SCALE GENOMIC DNA]</scope>
    <source>
        <strain evidence="1 2">FC1138</strain>
    </source>
</reference>
<dbReference type="KEGG" id="rin:ACS15_2435"/>
<gene>
    <name evidence="1" type="ORF">ACS15_2435</name>
</gene>
<evidence type="ECO:0000313" key="2">
    <source>
        <dbReference type="Proteomes" id="UP000077927"/>
    </source>
</evidence>
<organism evidence="1 2">
    <name type="scientific">Ralstonia insidiosa</name>
    <dbReference type="NCBI Taxonomy" id="190721"/>
    <lineage>
        <taxon>Bacteria</taxon>
        <taxon>Pseudomonadati</taxon>
        <taxon>Pseudomonadota</taxon>
        <taxon>Betaproteobacteria</taxon>
        <taxon>Burkholderiales</taxon>
        <taxon>Burkholderiaceae</taxon>
        <taxon>Ralstonia</taxon>
    </lineage>
</organism>
<proteinExistence type="predicted"/>
<dbReference type="Proteomes" id="UP000077927">
    <property type="component" value="Chromosome 1"/>
</dbReference>
<protein>
    <submittedName>
        <fullName evidence="1">Uncharacterized protein</fullName>
    </submittedName>
</protein>
<evidence type="ECO:0000313" key="1">
    <source>
        <dbReference type="EMBL" id="ANH72195.1"/>
    </source>
</evidence>
<dbReference type="AlphaFoldDB" id="A0AAC9BEA9"/>
<accession>A0AAC9BEA9</accession>
<name>A0AAC9BEA9_9RALS</name>
<sequence>MFQSVSCPVWVSKVAFGAYRCGMRIFVRLTPVRRGSDTRQHARRSIATISKQHRNNSYTLVYTIKAALGCSRGFENRKCSALDFLNRAP</sequence>
<dbReference type="EMBL" id="CP012605">
    <property type="protein sequence ID" value="ANH72195.1"/>
    <property type="molecule type" value="Genomic_DNA"/>
</dbReference>